<dbReference type="Pfam" id="PF02810">
    <property type="entry name" value="SEC-C"/>
    <property type="match status" value="1"/>
</dbReference>
<gene>
    <name evidence="2" type="ORF">C2E20_7596</name>
</gene>
<sequence>MAPQQLQLRQCCQQRRERAAALVTAAGFGFGKAAEKKLSKQKACPCGSGAAFKECCQRYHEGALPETPEQLMRSRYSAYVKANWRYVEPFCPPACLPLQDTTHPLNPLLTDANAQAGNPTIRDDIIATCDKLGFEKLKVLSVEPGADENEGFVTFQAWFKNVQQLGQRAQGFNKQTFVERSRFLRQGGKWLYVDGEQDWKQ</sequence>
<dbReference type="PANTHER" id="PTHR33747">
    <property type="entry name" value="UPF0225 PROTEIN SCO1677"/>
    <property type="match status" value="1"/>
</dbReference>
<dbReference type="Gene3D" id="3.10.450.50">
    <property type="match status" value="1"/>
</dbReference>
<organism evidence="2 3">
    <name type="scientific">Micractinium conductrix</name>
    <dbReference type="NCBI Taxonomy" id="554055"/>
    <lineage>
        <taxon>Eukaryota</taxon>
        <taxon>Viridiplantae</taxon>
        <taxon>Chlorophyta</taxon>
        <taxon>core chlorophytes</taxon>
        <taxon>Trebouxiophyceae</taxon>
        <taxon>Chlorellales</taxon>
        <taxon>Chlorellaceae</taxon>
        <taxon>Chlorella clade</taxon>
        <taxon>Micractinium</taxon>
    </lineage>
</organism>
<proteinExistence type="predicted"/>
<dbReference type="InterPro" id="IPR048469">
    <property type="entry name" value="YchJ-like_M"/>
</dbReference>
<name>A0A2P6V437_9CHLO</name>
<keyword evidence="3" id="KW-1185">Reference proteome</keyword>
<reference evidence="2 3" key="1">
    <citation type="journal article" date="2018" name="Plant J.">
        <title>Genome sequences of Chlorella sorokiniana UTEX 1602 and Micractinium conductrix SAG 241.80: implications to maltose excretion by a green alga.</title>
        <authorList>
            <person name="Arriola M.B."/>
            <person name="Velmurugan N."/>
            <person name="Zhang Y."/>
            <person name="Plunkett M.H."/>
            <person name="Hondzo H."/>
            <person name="Barney B.M."/>
        </authorList>
    </citation>
    <scope>NUCLEOTIDE SEQUENCE [LARGE SCALE GENOMIC DNA]</scope>
    <source>
        <strain evidence="2 3">SAG 241.80</strain>
    </source>
</reference>
<dbReference type="AlphaFoldDB" id="A0A2P6V437"/>
<dbReference type="OrthoDB" id="539593at2759"/>
<dbReference type="PANTHER" id="PTHR33747:SF1">
    <property type="entry name" value="ADENYLATE CYCLASE-ASSOCIATED CAP C-TERMINAL DOMAIN-CONTAINING PROTEIN"/>
    <property type="match status" value="1"/>
</dbReference>
<dbReference type="EMBL" id="LHPF02000032">
    <property type="protein sequence ID" value="PSC68837.1"/>
    <property type="molecule type" value="Genomic_DNA"/>
</dbReference>
<comment type="caution">
    <text evidence="2">The sequence shown here is derived from an EMBL/GenBank/DDBJ whole genome shotgun (WGS) entry which is preliminary data.</text>
</comment>
<evidence type="ECO:0000313" key="3">
    <source>
        <dbReference type="Proteomes" id="UP000239649"/>
    </source>
</evidence>
<feature type="domain" description="YchJ-like middle NTF2-like" evidence="1">
    <location>
        <begin position="67"/>
        <end position="195"/>
    </location>
</feature>
<dbReference type="InterPro" id="IPR004027">
    <property type="entry name" value="SEC_C_motif"/>
</dbReference>
<dbReference type="InterPro" id="IPR032710">
    <property type="entry name" value="NTF2-like_dom_sf"/>
</dbReference>
<evidence type="ECO:0000259" key="1">
    <source>
        <dbReference type="Pfam" id="PF17775"/>
    </source>
</evidence>
<dbReference type="STRING" id="554055.A0A2P6V437"/>
<accession>A0A2P6V437</accession>
<dbReference type="Proteomes" id="UP000239649">
    <property type="component" value="Unassembled WGS sequence"/>
</dbReference>
<dbReference type="Pfam" id="PF17775">
    <property type="entry name" value="YchJ_M-like"/>
    <property type="match status" value="1"/>
</dbReference>
<evidence type="ECO:0000313" key="2">
    <source>
        <dbReference type="EMBL" id="PSC68837.1"/>
    </source>
</evidence>
<dbReference type="SUPFAM" id="SSF54427">
    <property type="entry name" value="NTF2-like"/>
    <property type="match status" value="1"/>
</dbReference>
<protein>
    <submittedName>
        <fullName evidence="2">Zinc chelation isoform A</fullName>
    </submittedName>
</protein>